<dbReference type="Pfam" id="PF13469">
    <property type="entry name" value="Sulfotransfer_3"/>
    <property type="match status" value="1"/>
</dbReference>
<dbReference type="InterPro" id="IPR027417">
    <property type="entry name" value="P-loop_NTPase"/>
</dbReference>
<comment type="caution">
    <text evidence="1">The sequence shown here is derived from an EMBL/GenBank/DDBJ whole genome shotgun (WGS) entry which is preliminary data.</text>
</comment>
<dbReference type="Gene3D" id="3.40.50.300">
    <property type="entry name" value="P-loop containing nucleotide triphosphate hydrolases"/>
    <property type="match status" value="1"/>
</dbReference>
<dbReference type="EMBL" id="SMFX01000001">
    <property type="protein sequence ID" value="TCK19480.1"/>
    <property type="molecule type" value="Genomic_DNA"/>
</dbReference>
<evidence type="ECO:0000313" key="1">
    <source>
        <dbReference type="EMBL" id="TCK19480.1"/>
    </source>
</evidence>
<evidence type="ECO:0000313" key="2">
    <source>
        <dbReference type="Proteomes" id="UP000295707"/>
    </source>
</evidence>
<dbReference type="AlphaFoldDB" id="A0A4R1HGR5"/>
<dbReference type="Proteomes" id="UP000295707">
    <property type="component" value="Unassembled WGS sequence"/>
</dbReference>
<proteinExistence type="predicted"/>
<sequence length="309" mass="35802">MLNKRPIFILGFQHGGTNIVLNLLRSHPEVCSPRGEIQEVFKGKGFPRRFKEPASVVLSKLWNYLPVLAAQRQDVFSLDLWEDRKALSKRAMQCIDKVLFDEKLKARGPTQNCYKSEGVRYTDEEIARSRLLSKNLGGLVCLSNDLARMYPDATFIALVRNGYAMCEGHIRRGVSLAKIAQDYERGCQRIIADSKKIPNYHIFRFEDLLESPRDVFEQIFGYAGLDVGQIRKVRLENKKTVGKDGGHTYTYEQDQEGLIWYPIEKFMDHFKADVNRNQIERLTRRQIEDISDIAKTSLEYFTYDKPRKP</sequence>
<dbReference type="RefSeq" id="WP_165869224.1">
    <property type="nucleotide sequence ID" value="NZ_SMFX01000001.1"/>
</dbReference>
<reference evidence="1 2" key="1">
    <citation type="submission" date="2019-03" db="EMBL/GenBank/DDBJ databases">
        <title>Genomic Encyclopedia of Type Strains, Phase IV (KMG-IV): sequencing the most valuable type-strain genomes for metagenomic binning, comparative biology and taxonomic classification.</title>
        <authorList>
            <person name="Goeker M."/>
        </authorList>
    </citation>
    <scope>NUCLEOTIDE SEQUENCE [LARGE SCALE GENOMIC DNA]</scope>
    <source>
        <strain evidence="1 2">DSM 19610</strain>
    </source>
</reference>
<dbReference type="GO" id="GO:0016740">
    <property type="term" value="F:transferase activity"/>
    <property type="evidence" value="ECO:0007669"/>
    <property type="project" value="UniProtKB-KW"/>
</dbReference>
<keyword evidence="1" id="KW-0808">Transferase</keyword>
<keyword evidence="2" id="KW-1185">Reference proteome</keyword>
<organism evidence="1 2">
    <name type="scientific">Thiogranum longum</name>
    <dbReference type="NCBI Taxonomy" id="1537524"/>
    <lineage>
        <taxon>Bacteria</taxon>
        <taxon>Pseudomonadati</taxon>
        <taxon>Pseudomonadota</taxon>
        <taxon>Gammaproteobacteria</taxon>
        <taxon>Chromatiales</taxon>
        <taxon>Ectothiorhodospiraceae</taxon>
        <taxon>Thiogranum</taxon>
    </lineage>
</organism>
<gene>
    <name evidence="1" type="ORF">DFR30_2791</name>
</gene>
<protein>
    <submittedName>
        <fullName evidence="1">Sulfotransferase family protein</fullName>
    </submittedName>
</protein>
<name>A0A4R1HGR5_9GAMM</name>
<accession>A0A4R1HGR5</accession>
<dbReference type="SUPFAM" id="SSF52540">
    <property type="entry name" value="P-loop containing nucleoside triphosphate hydrolases"/>
    <property type="match status" value="1"/>
</dbReference>